<dbReference type="PANTHER" id="PTHR45866">
    <property type="entry name" value="DNA GYRASE/TOPOISOMERASE SUBUNIT B"/>
    <property type="match status" value="1"/>
</dbReference>
<evidence type="ECO:0000256" key="11">
    <source>
        <dbReference type="ARBA" id="ARBA00063644"/>
    </source>
</evidence>
<dbReference type="CDD" id="cd01030">
    <property type="entry name" value="TOPRIM_TopoIIA_like"/>
    <property type="match status" value="1"/>
</dbReference>
<evidence type="ECO:0000256" key="7">
    <source>
        <dbReference type="ARBA" id="ARBA00022842"/>
    </source>
</evidence>
<keyword evidence="14" id="KW-1185">Reference proteome</keyword>
<reference evidence="14" key="1">
    <citation type="submission" date="2016-11" db="EMBL/GenBank/DDBJ databases">
        <authorList>
            <person name="Varghese N."/>
            <person name="Submissions S."/>
        </authorList>
    </citation>
    <scope>NUCLEOTIDE SEQUENCE [LARGE SCALE GENOMIC DNA]</scope>
    <source>
        <strain evidence="14">DSM 27619</strain>
    </source>
</reference>
<dbReference type="OrthoDB" id="9802808at2"/>
<dbReference type="SMART" id="SM00433">
    <property type="entry name" value="TOP2c"/>
    <property type="match status" value="1"/>
</dbReference>
<evidence type="ECO:0000256" key="6">
    <source>
        <dbReference type="ARBA" id="ARBA00022840"/>
    </source>
</evidence>
<dbReference type="Pfam" id="PF01751">
    <property type="entry name" value="Toprim"/>
    <property type="match status" value="1"/>
</dbReference>
<evidence type="ECO:0000256" key="1">
    <source>
        <dbReference type="ARBA" id="ARBA00000185"/>
    </source>
</evidence>
<keyword evidence="5" id="KW-0547">Nucleotide-binding</keyword>
<dbReference type="FunFam" id="3.30.565.10:FF:000063">
    <property type="entry name" value="DNA topoisomerase (ATP-hydrolyzing)"/>
    <property type="match status" value="1"/>
</dbReference>
<dbReference type="GO" id="GO:0005524">
    <property type="term" value="F:ATP binding"/>
    <property type="evidence" value="ECO:0007669"/>
    <property type="project" value="UniProtKB-KW"/>
</dbReference>
<dbReference type="Gene3D" id="3.30.230.10">
    <property type="match status" value="1"/>
</dbReference>
<dbReference type="InterPro" id="IPR003594">
    <property type="entry name" value="HATPase_dom"/>
</dbReference>
<protein>
    <recommendedName>
        <fullName evidence="3">DNA topoisomerase (ATP-hydrolyzing)</fullName>
        <ecNumber evidence="3">5.6.2.2</ecNumber>
    </recommendedName>
</protein>
<evidence type="ECO:0000256" key="8">
    <source>
        <dbReference type="ARBA" id="ARBA00023029"/>
    </source>
</evidence>
<dbReference type="GO" id="GO:0046872">
    <property type="term" value="F:metal ion binding"/>
    <property type="evidence" value="ECO:0007669"/>
    <property type="project" value="UniProtKB-KW"/>
</dbReference>
<dbReference type="STRING" id="1416778.SAMN05443633_104243"/>
<sequence>MSQEINPIYSEDNIRTLDWQEHIRLRPGMYIGKLGDGSSADDGIYILLKEILDNSIDEFRMKAGKRIEIKLDDGKVMIRDYGRGIPLGKVVDAVSKMNTGGKYDSKAFKKSVGLNGVGTKAVNALSDYFRVRSFRDGRMKVAEFSRGLIKEDFEEKETSDRNGTEISFIPDADIFLHFKFRKEYIERMLRNYAYLNPGLKILFNGETFFSENGLKDLLDEELENETLYPIVHLKDNDIEVAITHTDKSQTETYFSFVNGQNTTQGGTHLNAFREAYVKTIREFFNKNFDASDVRKSIVAAVSINVEEPVFESQTKTKLGSNDIGPNGPTVRTFIIDFLKSKLDNFLHKNPEVAEAIQRKILISERERKELSGIQKLARERAKKVSLHNKKLRDCRQHYNDQKNERKGETQIFITEGDSASGSITKSRDVETQAVFSLKGKPLNCYGLTKKVVYENEEFNLLQAALNIEESLEDLRYNQVIIATDADVDGMHIRLLMITFFLQFFPDIIKNGHLYILQTPLFRVRNKKETRYCYTETERIKALNELGKNPEITRFKGLGEISPDEFKHFIGKDIRLEPVVLGKDQTIDQLLEFYMGKNTPDRQVFILENLIVEDPDIDKKEILSEAIDEN</sequence>
<dbReference type="GO" id="GO:0003918">
    <property type="term" value="F:DNA topoisomerase type II (double strand cut, ATP-hydrolyzing) activity"/>
    <property type="evidence" value="ECO:0007669"/>
    <property type="project" value="UniProtKB-EC"/>
</dbReference>
<accession>A0A1M5BPW0</accession>
<dbReference type="InterPro" id="IPR018522">
    <property type="entry name" value="TopoIIA_CS"/>
</dbReference>
<dbReference type="Pfam" id="PF02518">
    <property type="entry name" value="HATPase_c"/>
    <property type="match status" value="1"/>
</dbReference>
<organism evidence="13 14">
    <name type="scientific">Chryseobacterium arachidis</name>
    <dbReference type="NCBI Taxonomy" id="1416778"/>
    <lineage>
        <taxon>Bacteria</taxon>
        <taxon>Pseudomonadati</taxon>
        <taxon>Bacteroidota</taxon>
        <taxon>Flavobacteriia</taxon>
        <taxon>Flavobacteriales</taxon>
        <taxon>Weeksellaceae</taxon>
        <taxon>Chryseobacterium group</taxon>
        <taxon>Chryseobacterium</taxon>
    </lineage>
</organism>
<dbReference type="Gene3D" id="3.30.565.10">
    <property type="entry name" value="Histidine kinase-like ATPase, C-terminal domain"/>
    <property type="match status" value="1"/>
</dbReference>
<evidence type="ECO:0000256" key="10">
    <source>
        <dbReference type="ARBA" id="ARBA00023235"/>
    </source>
</evidence>
<dbReference type="PRINTS" id="PR00418">
    <property type="entry name" value="TPI2FAMILY"/>
</dbReference>
<keyword evidence="6" id="KW-0067">ATP-binding</keyword>
<gene>
    <name evidence="13" type="ORF">SAMN05443633_104243</name>
</gene>
<dbReference type="Pfam" id="PF00204">
    <property type="entry name" value="DNA_gyraseB"/>
    <property type="match status" value="1"/>
</dbReference>
<dbReference type="SUPFAM" id="SSF54211">
    <property type="entry name" value="Ribosomal protein S5 domain 2-like"/>
    <property type="match status" value="1"/>
</dbReference>
<evidence type="ECO:0000256" key="5">
    <source>
        <dbReference type="ARBA" id="ARBA00022741"/>
    </source>
</evidence>
<dbReference type="InterPro" id="IPR001241">
    <property type="entry name" value="Topo_IIA"/>
</dbReference>
<evidence type="ECO:0000256" key="9">
    <source>
        <dbReference type="ARBA" id="ARBA00023125"/>
    </source>
</evidence>
<keyword evidence="9" id="KW-0238">DNA-binding</keyword>
<comment type="cofactor">
    <cofactor evidence="2">
        <name>Mg(2+)</name>
        <dbReference type="ChEBI" id="CHEBI:18420"/>
    </cofactor>
</comment>
<keyword evidence="10 13" id="KW-0413">Isomerase</keyword>
<keyword evidence="8" id="KW-0799">Topoisomerase</keyword>
<keyword evidence="7" id="KW-0460">Magnesium</keyword>
<dbReference type="InterPro" id="IPR013759">
    <property type="entry name" value="Topo_IIA_B_C"/>
</dbReference>
<dbReference type="InterPro" id="IPR013506">
    <property type="entry name" value="Topo_IIA_bsu_dom2"/>
</dbReference>
<dbReference type="InterPro" id="IPR006171">
    <property type="entry name" value="TOPRIM_dom"/>
</dbReference>
<dbReference type="EMBL" id="FQUT01000004">
    <property type="protein sequence ID" value="SHF44287.1"/>
    <property type="molecule type" value="Genomic_DNA"/>
</dbReference>
<evidence type="ECO:0000313" key="13">
    <source>
        <dbReference type="EMBL" id="SHF44287.1"/>
    </source>
</evidence>
<evidence type="ECO:0000259" key="12">
    <source>
        <dbReference type="PROSITE" id="PS50880"/>
    </source>
</evidence>
<dbReference type="InterPro" id="IPR036890">
    <property type="entry name" value="HATPase_C_sf"/>
</dbReference>
<dbReference type="Proteomes" id="UP000184518">
    <property type="component" value="Unassembled WGS sequence"/>
</dbReference>
<dbReference type="InterPro" id="IPR020568">
    <property type="entry name" value="Ribosomal_Su5_D2-typ_SF"/>
</dbReference>
<evidence type="ECO:0000313" key="14">
    <source>
        <dbReference type="Proteomes" id="UP000184518"/>
    </source>
</evidence>
<dbReference type="PANTHER" id="PTHR45866:SF2">
    <property type="entry name" value="DNA TOPOISOMERASE (ATP-HYDROLYZING)"/>
    <property type="match status" value="1"/>
</dbReference>
<dbReference type="AlphaFoldDB" id="A0A1M5BPW0"/>
<dbReference type="SUPFAM" id="SSF55874">
    <property type="entry name" value="ATPase domain of HSP90 chaperone/DNA topoisomerase II/histidine kinase"/>
    <property type="match status" value="1"/>
</dbReference>
<dbReference type="GO" id="GO:0003677">
    <property type="term" value="F:DNA binding"/>
    <property type="evidence" value="ECO:0007669"/>
    <property type="project" value="UniProtKB-KW"/>
</dbReference>
<dbReference type="InterPro" id="IPR013760">
    <property type="entry name" value="Topo_IIA-like_dom_sf"/>
</dbReference>
<dbReference type="PROSITE" id="PS00177">
    <property type="entry name" value="TOPOISOMERASE_II"/>
    <property type="match status" value="1"/>
</dbReference>
<comment type="catalytic activity">
    <reaction evidence="1">
        <text>ATP-dependent breakage, passage and rejoining of double-stranded DNA.</text>
        <dbReference type="EC" id="5.6.2.2"/>
    </reaction>
</comment>
<dbReference type="GO" id="GO:0006265">
    <property type="term" value="P:DNA topological change"/>
    <property type="evidence" value="ECO:0007669"/>
    <property type="project" value="InterPro"/>
</dbReference>
<dbReference type="InterPro" id="IPR014721">
    <property type="entry name" value="Ribsml_uS5_D2-typ_fold_subgr"/>
</dbReference>
<dbReference type="InterPro" id="IPR000565">
    <property type="entry name" value="Topo_IIA_B"/>
</dbReference>
<dbReference type="FunFam" id="3.40.50.670:FF:000006">
    <property type="entry name" value="DNA topoisomerase (ATP-hydrolyzing)"/>
    <property type="match status" value="1"/>
</dbReference>
<dbReference type="RefSeq" id="WP_072956458.1">
    <property type="nucleotide sequence ID" value="NZ_FQUT01000004.1"/>
</dbReference>
<dbReference type="PRINTS" id="PR01159">
    <property type="entry name" value="DNAGYRASEB"/>
</dbReference>
<evidence type="ECO:0000256" key="3">
    <source>
        <dbReference type="ARBA" id="ARBA00012895"/>
    </source>
</evidence>
<dbReference type="SUPFAM" id="SSF56719">
    <property type="entry name" value="Type II DNA topoisomerase"/>
    <property type="match status" value="1"/>
</dbReference>
<keyword evidence="4" id="KW-0479">Metal-binding</keyword>
<name>A0A1M5BPW0_9FLAO</name>
<dbReference type="Gene3D" id="3.40.50.670">
    <property type="match status" value="1"/>
</dbReference>
<comment type="subunit">
    <text evidence="11">Heterotetramer composed of ParC and ParE.</text>
</comment>
<dbReference type="SMART" id="SM00387">
    <property type="entry name" value="HATPase_c"/>
    <property type="match status" value="1"/>
</dbReference>
<dbReference type="EC" id="5.6.2.2" evidence="3"/>
<evidence type="ECO:0000256" key="2">
    <source>
        <dbReference type="ARBA" id="ARBA00001946"/>
    </source>
</evidence>
<proteinExistence type="predicted"/>
<dbReference type="PROSITE" id="PS50880">
    <property type="entry name" value="TOPRIM"/>
    <property type="match status" value="1"/>
</dbReference>
<evidence type="ECO:0000256" key="4">
    <source>
        <dbReference type="ARBA" id="ARBA00022723"/>
    </source>
</evidence>
<feature type="domain" description="Toprim" evidence="12">
    <location>
        <begin position="409"/>
        <end position="515"/>
    </location>
</feature>
<dbReference type="CDD" id="cd00822">
    <property type="entry name" value="TopoII_Trans_DNA_gyrase"/>
    <property type="match status" value="1"/>
</dbReference>